<gene>
    <name evidence="1" type="ORF">DFQ01_121107</name>
</gene>
<name>A0A2V2YXW6_9BACL</name>
<reference evidence="1 2" key="1">
    <citation type="submission" date="2018-05" db="EMBL/GenBank/DDBJ databases">
        <title>Genomic Encyclopedia of Type Strains, Phase III (KMG-III): the genomes of soil and plant-associated and newly described type strains.</title>
        <authorList>
            <person name="Whitman W."/>
        </authorList>
    </citation>
    <scope>NUCLEOTIDE SEQUENCE [LARGE SCALE GENOMIC DNA]</scope>
    <source>
        <strain evidence="1 2">CECT 5696</strain>
    </source>
</reference>
<evidence type="ECO:0000313" key="2">
    <source>
        <dbReference type="Proteomes" id="UP000246635"/>
    </source>
</evidence>
<comment type="caution">
    <text evidence="1">The sequence shown here is derived from an EMBL/GenBank/DDBJ whole genome shotgun (WGS) entry which is preliminary data.</text>
</comment>
<dbReference type="OrthoDB" id="2375727at2"/>
<dbReference type="RefSeq" id="WP_110045983.1">
    <property type="nucleotide sequence ID" value="NZ_CP054613.1"/>
</dbReference>
<protein>
    <submittedName>
        <fullName evidence="1">Uncharacterized protein</fullName>
    </submittedName>
</protein>
<dbReference type="Proteomes" id="UP000246635">
    <property type="component" value="Unassembled WGS sequence"/>
</dbReference>
<proteinExistence type="predicted"/>
<organism evidence="1 2">
    <name type="scientific">Paenibacillus cellulosilyticus</name>
    <dbReference type="NCBI Taxonomy" id="375489"/>
    <lineage>
        <taxon>Bacteria</taxon>
        <taxon>Bacillati</taxon>
        <taxon>Bacillota</taxon>
        <taxon>Bacilli</taxon>
        <taxon>Bacillales</taxon>
        <taxon>Paenibacillaceae</taxon>
        <taxon>Paenibacillus</taxon>
    </lineage>
</organism>
<evidence type="ECO:0000313" key="1">
    <source>
        <dbReference type="EMBL" id="PWV97463.1"/>
    </source>
</evidence>
<dbReference type="EMBL" id="QGTQ01000021">
    <property type="protein sequence ID" value="PWV97463.1"/>
    <property type="molecule type" value="Genomic_DNA"/>
</dbReference>
<dbReference type="AlphaFoldDB" id="A0A2V2YXW6"/>
<sequence length="124" mass="13014">MSTQAALDKLRAEMTAAKNNQYVQVIGQFLLGYLEEHSDSADKLAAADKTIAKSLDAMKAEAKKKQSNGMAMLTDAEGFAIVLSYYGIKGSVTTQAAAAAITVTSAPAAKTAGTDFEVSLDDFL</sequence>
<keyword evidence="2" id="KW-1185">Reference proteome</keyword>
<accession>A0A2V2YXW6</accession>